<proteinExistence type="predicted"/>
<keyword evidence="4" id="KW-1015">Disulfide bond</keyword>
<dbReference type="GO" id="GO:0005615">
    <property type="term" value="C:extracellular space"/>
    <property type="evidence" value="ECO:0007669"/>
    <property type="project" value="UniProtKB-KW"/>
</dbReference>
<dbReference type="InterPro" id="IPR036048">
    <property type="entry name" value="Interleukin_8-like_sf"/>
</dbReference>
<evidence type="ECO:0000259" key="5">
    <source>
        <dbReference type="SMART" id="SM00199"/>
    </source>
</evidence>
<keyword evidence="2" id="KW-0202">Cytokine</keyword>
<dbReference type="GO" id="GO:0006955">
    <property type="term" value="P:immune response"/>
    <property type="evidence" value="ECO:0007669"/>
    <property type="project" value="InterPro"/>
</dbReference>
<evidence type="ECO:0000256" key="3">
    <source>
        <dbReference type="ARBA" id="ARBA00022729"/>
    </source>
</evidence>
<dbReference type="PANTHER" id="PTHR12015">
    <property type="entry name" value="SMALL INDUCIBLE CYTOKINE A"/>
    <property type="match status" value="1"/>
</dbReference>
<dbReference type="GeneID" id="113066782"/>
<dbReference type="InterPro" id="IPR039809">
    <property type="entry name" value="Chemokine_b/g/d"/>
</dbReference>
<dbReference type="RefSeq" id="XP_026094589.1">
    <property type="nucleotide sequence ID" value="XM_026238804.1"/>
</dbReference>
<name>A0A6P6MDJ1_CARAU</name>
<evidence type="ECO:0000256" key="1">
    <source>
        <dbReference type="ARBA" id="ARBA00022500"/>
    </source>
</evidence>
<protein>
    <submittedName>
        <fullName evidence="7">C-C motif chemokine 3</fullName>
    </submittedName>
</protein>
<sequence length="125" mass="14041">MWCRLGLSQTSATARYQSLKISFRSETMRASSMCLVFGLVLLMAQTSAQSQAAAPIPEKCCFNFIDFQIPTNKIVSAVKTDSHCLVPGIVVTTPRTEFCVDPAEDWIKAWIKRYMEEKAAQENKK</sequence>
<dbReference type="SUPFAM" id="SSF54117">
    <property type="entry name" value="Interleukin 8-like chemokines"/>
    <property type="match status" value="1"/>
</dbReference>
<keyword evidence="3" id="KW-0732">Signal</keyword>
<evidence type="ECO:0000313" key="7">
    <source>
        <dbReference type="RefSeq" id="XP_026094589.1"/>
    </source>
</evidence>
<evidence type="ECO:0000313" key="6">
    <source>
        <dbReference type="Proteomes" id="UP000515129"/>
    </source>
</evidence>
<dbReference type="SMART" id="SM00199">
    <property type="entry name" value="SCY"/>
    <property type="match status" value="1"/>
</dbReference>
<dbReference type="Gene3D" id="2.40.50.40">
    <property type="match status" value="1"/>
</dbReference>
<keyword evidence="6" id="KW-1185">Reference proteome</keyword>
<evidence type="ECO:0000256" key="2">
    <source>
        <dbReference type="ARBA" id="ARBA00022514"/>
    </source>
</evidence>
<dbReference type="OrthoDB" id="8890527at2759"/>
<dbReference type="Proteomes" id="UP000515129">
    <property type="component" value="Chromosome 50"/>
</dbReference>
<gene>
    <name evidence="7" type="primary">LOC113066782</name>
</gene>
<accession>A0A6P6MDJ1</accession>
<dbReference type="AlphaFoldDB" id="A0A6P6MDJ1"/>
<evidence type="ECO:0000256" key="4">
    <source>
        <dbReference type="ARBA" id="ARBA00023157"/>
    </source>
</evidence>
<dbReference type="PANTHER" id="PTHR12015:SF193">
    <property type="entry name" value="STROMAL CELL-DERIVED FACTOR 1"/>
    <property type="match status" value="1"/>
</dbReference>
<reference evidence="7" key="1">
    <citation type="submission" date="2025-08" db="UniProtKB">
        <authorList>
            <consortium name="RefSeq"/>
        </authorList>
    </citation>
    <scope>IDENTIFICATION</scope>
    <source>
        <strain evidence="7">Wakin</strain>
        <tissue evidence="7">Muscle</tissue>
    </source>
</reference>
<dbReference type="GO" id="GO:0008009">
    <property type="term" value="F:chemokine activity"/>
    <property type="evidence" value="ECO:0007669"/>
    <property type="project" value="InterPro"/>
</dbReference>
<dbReference type="InterPro" id="IPR001811">
    <property type="entry name" value="Chemokine_IL8-like_dom"/>
</dbReference>
<keyword evidence="1" id="KW-0145">Chemotaxis</keyword>
<dbReference type="Pfam" id="PF00048">
    <property type="entry name" value="IL8"/>
    <property type="match status" value="1"/>
</dbReference>
<organism evidence="6 7">
    <name type="scientific">Carassius auratus</name>
    <name type="common">Goldfish</name>
    <dbReference type="NCBI Taxonomy" id="7957"/>
    <lineage>
        <taxon>Eukaryota</taxon>
        <taxon>Metazoa</taxon>
        <taxon>Chordata</taxon>
        <taxon>Craniata</taxon>
        <taxon>Vertebrata</taxon>
        <taxon>Euteleostomi</taxon>
        <taxon>Actinopterygii</taxon>
        <taxon>Neopterygii</taxon>
        <taxon>Teleostei</taxon>
        <taxon>Ostariophysi</taxon>
        <taxon>Cypriniformes</taxon>
        <taxon>Cyprinidae</taxon>
        <taxon>Cyprininae</taxon>
        <taxon>Carassius</taxon>
    </lineage>
</organism>
<feature type="domain" description="Chemokine interleukin-8-like" evidence="5">
    <location>
        <begin position="57"/>
        <end position="114"/>
    </location>
</feature>
<dbReference type="KEGG" id="caua:113066782"/>